<name>A0A3P1SK58_9GAMM</name>
<keyword evidence="2" id="KW-0812">Transmembrane</keyword>
<gene>
    <name evidence="3" type="ORF">EHS89_17600</name>
</gene>
<feature type="compositionally biased region" description="Acidic residues" evidence="1">
    <location>
        <begin position="161"/>
        <end position="176"/>
    </location>
</feature>
<accession>A0A3P1SK58</accession>
<keyword evidence="4" id="KW-1185">Reference proteome</keyword>
<dbReference type="EMBL" id="RQXV01000012">
    <property type="protein sequence ID" value="RRC97324.1"/>
    <property type="molecule type" value="Genomic_DNA"/>
</dbReference>
<keyword evidence="2" id="KW-0472">Membrane</keyword>
<dbReference type="Proteomes" id="UP000267535">
    <property type="component" value="Unassembled WGS sequence"/>
</dbReference>
<organism evidence="3 4">
    <name type="scientific">Amphritea balenae</name>
    <dbReference type="NCBI Taxonomy" id="452629"/>
    <lineage>
        <taxon>Bacteria</taxon>
        <taxon>Pseudomonadati</taxon>
        <taxon>Pseudomonadota</taxon>
        <taxon>Gammaproteobacteria</taxon>
        <taxon>Oceanospirillales</taxon>
        <taxon>Oceanospirillaceae</taxon>
        <taxon>Amphritea</taxon>
    </lineage>
</organism>
<evidence type="ECO:0000313" key="4">
    <source>
        <dbReference type="Proteomes" id="UP000267535"/>
    </source>
</evidence>
<feature type="transmembrane region" description="Helical" evidence="2">
    <location>
        <begin position="12"/>
        <end position="37"/>
    </location>
</feature>
<sequence length="664" mass="70009">MKLLRHQTGIALIEVVIGLFIMGFGLVALAMFGNGLFSDSGQVKAKTEALQLAQQELEILREDAESDGLTTITEETGRTIPGVNASYNLVSTIAFVTDPDHAAISVAVSWTDKQGDQSVSLNSLIAVSDSDALGGLVAGSLEGGGLIDPPDGSATYGDGIETYDENDDEGDNEVSDSDTPIGTKIYHDGDEYILTSSEDDKVLLKNSDSFTRVVGRVYIDSGFSVDEADILIVPSDTGVCRKTLTDTDGFPTAMTSVYFDVDADTLTNTTSGATGTVTHLYDYFSYTCYFGTGWYGNIGVIRDDNPNTNDRICGGDPVAVDDGTDASRHPQLMATRTYRGYTKQVNLDSTPAVDADGNRLYLSAGMVAAALYGDTTGDSDDNGTHDFLLTSITGTVSDSDCLEPLEGSAHESSLTGNTDPAKDEFYSNNGDFVCIVDAQDETNCPDILPTSLGEAVAATGYTLTGTISLQGDNLSETLLNSLAMTTSQGEDCLIDNYDTGAATADWDCSIYMAGTWSGNIALTSSSENLQICTVSSYNLVELSGGSSDVFDFEVSNEESCSSSQFTITGVVRNLDQNNSADLSSTSVQAESGGDVIECPGSLGTLSSARDGENTAEYSCVVSDGFNGQITLINLPSGFRITNTYPDYSGSGVTSDLTGQDIEIR</sequence>
<keyword evidence="2" id="KW-1133">Transmembrane helix</keyword>
<dbReference type="AlphaFoldDB" id="A0A3P1SK58"/>
<evidence type="ECO:0000256" key="2">
    <source>
        <dbReference type="SAM" id="Phobius"/>
    </source>
</evidence>
<evidence type="ECO:0000313" key="3">
    <source>
        <dbReference type="EMBL" id="RRC97324.1"/>
    </source>
</evidence>
<comment type="caution">
    <text evidence="3">The sequence shown here is derived from an EMBL/GenBank/DDBJ whole genome shotgun (WGS) entry which is preliminary data.</text>
</comment>
<dbReference type="OrthoDB" id="6088737at2"/>
<evidence type="ECO:0008006" key="5">
    <source>
        <dbReference type="Google" id="ProtNLM"/>
    </source>
</evidence>
<feature type="region of interest" description="Disordered" evidence="1">
    <location>
        <begin position="402"/>
        <end position="421"/>
    </location>
</feature>
<reference evidence="3 4" key="1">
    <citation type="submission" date="2018-11" db="EMBL/GenBank/DDBJ databases">
        <title>The draft genome sequence of Amphritea balenae JAMM 1525T.</title>
        <authorList>
            <person name="Fang Z."/>
            <person name="Zhang Y."/>
            <person name="Han X."/>
        </authorList>
    </citation>
    <scope>NUCLEOTIDE SEQUENCE [LARGE SCALE GENOMIC DNA]</scope>
    <source>
        <strain evidence="3 4">JAMM 1525</strain>
    </source>
</reference>
<protein>
    <recommendedName>
        <fullName evidence="5">Prepilin-type N-terminal cleavage/methylation domain-containing protein</fullName>
    </recommendedName>
</protein>
<evidence type="ECO:0000256" key="1">
    <source>
        <dbReference type="SAM" id="MobiDB-lite"/>
    </source>
</evidence>
<dbReference type="RefSeq" id="WP_124927494.1">
    <property type="nucleotide sequence ID" value="NZ_BMOH01000009.1"/>
</dbReference>
<feature type="region of interest" description="Disordered" evidence="1">
    <location>
        <begin position="147"/>
        <end position="181"/>
    </location>
</feature>
<proteinExistence type="predicted"/>